<dbReference type="Gene3D" id="3.40.50.2300">
    <property type="match status" value="1"/>
</dbReference>
<reference evidence="4 5" key="1">
    <citation type="journal article" date="2013" name="BMC Microbiol.">
        <title>Identification of the type II cytochrome c maturation pathway in anammox bacteria by comparative genomics.</title>
        <authorList>
            <person name="Ferousi C."/>
            <person name="Speth D.R."/>
            <person name="Reimann J."/>
            <person name="Op den Camp H.J."/>
            <person name="Allen J.W."/>
            <person name="Keltjens J.T."/>
            <person name="Jetten M.S."/>
        </authorList>
    </citation>
    <scope>NUCLEOTIDE SEQUENCE [LARGE SCALE GENOMIC DNA]</scope>
    <source>
        <strain evidence="4">RU1</strain>
    </source>
</reference>
<proteinExistence type="predicted"/>
<dbReference type="Gene3D" id="3.30.565.10">
    <property type="entry name" value="Histidine kinase-like ATPase, C-terminal domain"/>
    <property type="match status" value="1"/>
</dbReference>
<evidence type="ECO:0000313" key="4">
    <source>
        <dbReference type="EMBL" id="KKO18267.1"/>
    </source>
</evidence>
<sequence length="513" mass="57791">MKKKILLVDDEETLRWALHEALTDEGYDVENINDGVKALESAKKTNYDLIISDLRMPTMGGIQLISEIKKICPNIKSVIITAYGSIETVIEAMHIGVSDFVTKPFKIEHIKSVIYKILNDSLMTNKDVADIKSGKEVKVEYADMWKHGKACFLAKNPGKSADHIFCDSVTLGKLSAFLFGSASNKGSLDNLDRVVKALFRYTYMTERDKSPAFLLKNINQYFCENVLQRFPITLFCAVLDTQKQILCFSGCGEDLTSILYTPEKEAVVLESHPLSLNMFPGATISEGTISVESDSKIILIIDSFLSKAMRNGTITNCIAKLKDVMTGGDFSNCENIAKGIKLQIERFEELIDRKNDVSVVVSDFRHETNSSCWMEVISFEMPIDNYEMILEQFEKVLSPVVVDNIKRHQIITAVNEAVLNAVTFAYKKDKYGKVFIRFIKLGDEIIAEVCDHGCGFDIKNYREPDKTVYTDLTEKNGRGILLMKLLMDRVIIQSSEKSGTTVHMAKRVTYNEN</sequence>
<dbReference type="CDD" id="cd16936">
    <property type="entry name" value="HATPase_RsbW-like"/>
    <property type="match status" value="1"/>
</dbReference>
<comment type="caution">
    <text evidence="4">The sequence shown here is derived from an EMBL/GenBank/DDBJ whole genome shotgun (WGS) entry which is preliminary data.</text>
</comment>
<dbReference type="GO" id="GO:0016301">
    <property type="term" value="F:kinase activity"/>
    <property type="evidence" value="ECO:0007669"/>
    <property type="project" value="UniProtKB-KW"/>
</dbReference>
<organism evidence="4 5">
    <name type="scientific">Candidatus Brocadia fulgida</name>
    <dbReference type="NCBI Taxonomy" id="380242"/>
    <lineage>
        <taxon>Bacteria</taxon>
        <taxon>Pseudomonadati</taxon>
        <taxon>Planctomycetota</taxon>
        <taxon>Candidatus Brocadiia</taxon>
        <taxon>Candidatus Brocadiales</taxon>
        <taxon>Candidatus Brocadiaceae</taxon>
        <taxon>Candidatus Brocadia</taxon>
    </lineage>
</organism>
<dbReference type="InterPro" id="IPR036890">
    <property type="entry name" value="HATPase_C_sf"/>
</dbReference>
<evidence type="ECO:0000313" key="5">
    <source>
        <dbReference type="Proteomes" id="UP000034954"/>
    </source>
</evidence>
<dbReference type="InterPro" id="IPR050595">
    <property type="entry name" value="Bact_response_regulator"/>
</dbReference>
<dbReference type="Pfam" id="PF13581">
    <property type="entry name" value="HATPase_c_2"/>
    <property type="match status" value="1"/>
</dbReference>
<protein>
    <submittedName>
        <fullName evidence="4">Histidine kinase protein</fullName>
    </submittedName>
</protein>
<dbReference type="SUPFAM" id="SSF55874">
    <property type="entry name" value="ATPase domain of HSP90 chaperone/DNA topoisomerase II/histidine kinase"/>
    <property type="match status" value="1"/>
</dbReference>
<dbReference type="AlphaFoldDB" id="A0A0M2UQX2"/>
<feature type="modified residue" description="4-aspartylphosphate" evidence="2">
    <location>
        <position position="53"/>
    </location>
</feature>
<keyword evidence="4" id="KW-0418">Kinase</keyword>
<evidence type="ECO:0000256" key="2">
    <source>
        <dbReference type="PROSITE-ProRule" id="PRU00169"/>
    </source>
</evidence>
<keyword evidence="4" id="KW-0808">Transferase</keyword>
<dbReference type="PANTHER" id="PTHR44591">
    <property type="entry name" value="STRESS RESPONSE REGULATOR PROTEIN 1"/>
    <property type="match status" value="1"/>
</dbReference>
<dbReference type="InterPro" id="IPR003594">
    <property type="entry name" value="HATPase_dom"/>
</dbReference>
<name>A0A0M2UQX2_9BACT</name>
<dbReference type="Proteomes" id="UP000034954">
    <property type="component" value="Unassembled WGS sequence"/>
</dbReference>
<keyword evidence="5" id="KW-1185">Reference proteome</keyword>
<accession>A0A0M2UQX2</accession>
<dbReference type="PROSITE" id="PS50110">
    <property type="entry name" value="RESPONSE_REGULATORY"/>
    <property type="match status" value="1"/>
</dbReference>
<dbReference type="Pfam" id="PF00072">
    <property type="entry name" value="Response_reg"/>
    <property type="match status" value="1"/>
</dbReference>
<dbReference type="InterPro" id="IPR001789">
    <property type="entry name" value="Sig_transdc_resp-reg_receiver"/>
</dbReference>
<dbReference type="Pfam" id="PF07228">
    <property type="entry name" value="SpoIIE"/>
    <property type="match status" value="1"/>
</dbReference>
<keyword evidence="1 2" id="KW-0597">Phosphoprotein</keyword>
<dbReference type="SUPFAM" id="SSF52172">
    <property type="entry name" value="CheY-like"/>
    <property type="match status" value="1"/>
</dbReference>
<dbReference type="InterPro" id="IPR036457">
    <property type="entry name" value="PPM-type-like_dom_sf"/>
</dbReference>
<dbReference type="InterPro" id="IPR011006">
    <property type="entry name" value="CheY-like_superfamily"/>
</dbReference>
<dbReference type="EMBL" id="LAQJ01000282">
    <property type="protein sequence ID" value="KKO18267.1"/>
    <property type="molecule type" value="Genomic_DNA"/>
</dbReference>
<dbReference type="SMART" id="SM00448">
    <property type="entry name" value="REC"/>
    <property type="match status" value="1"/>
</dbReference>
<dbReference type="PANTHER" id="PTHR44591:SF3">
    <property type="entry name" value="RESPONSE REGULATORY DOMAIN-CONTAINING PROTEIN"/>
    <property type="match status" value="1"/>
</dbReference>
<dbReference type="Gene3D" id="3.60.40.10">
    <property type="entry name" value="PPM-type phosphatase domain"/>
    <property type="match status" value="1"/>
</dbReference>
<gene>
    <name evidence="4" type="ORF">BROFUL_02994</name>
</gene>
<dbReference type="GO" id="GO:0000160">
    <property type="term" value="P:phosphorelay signal transduction system"/>
    <property type="evidence" value="ECO:0007669"/>
    <property type="project" value="InterPro"/>
</dbReference>
<evidence type="ECO:0000256" key="1">
    <source>
        <dbReference type="ARBA" id="ARBA00022553"/>
    </source>
</evidence>
<feature type="domain" description="Response regulatory" evidence="3">
    <location>
        <begin position="4"/>
        <end position="118"/>
    </location>
</feature>
<dbReference type="CDD" id="cd00156">
    <property type="entry name" value="REC"/>
    <property type="match status" value="1"/>
</dbReference>
<evidence type="ECO:0000259" key="3">
    <source>
        <dbReference type="PROSITE" id="PS50110"/>
    </source>
</evidence>
<dbReference type="InterPro" id="IPR001932">
    <property type="entry name" value="PPM-type_phosphatase-like_dom"/>
</dbReference>